<feature type="domain" description="SANT" evidence="8">
    <location>
        <begin position="433"/>
        <end position="485"/>
    </location>
</feature>
<dbReference type="CDD" id="cd00167">
    <property type="entry name" value="SANT"/>
    <property type="match status" value="1"/>
</dbReference>
<proteinExistence type="predicted"/>
<dbReference type="InterPro" id="IPR006447">
    <property type="entry name" value="Myb_dom_plants"/>
</dbReference>
<comment type="caution">
    <text evidence="10">The sequence shown here is derived from an EMBL/GenBank/DDBJ whole genome shotgun (WGS) entry which is preliminary data.</text>
</comment>
<evidence type="ECO:0000256" key="5">
    <source>
        <dbReference type="SAM" id="Coils"/>
    </source>
</evidence>
<evidence type="ECO:0000256" key="1">
    <source>
        <dbReference type="ARBA" id="ARBA00023015"/>
    </source>
</evidence>
<feature type="region of interest" description="Disordered" evidence="6">
    <location>
        <begin position="58"/>
        <end position="84"/>
    </location>
</feature>
<dbReference type="GO" id="GO:0003677">
    <property type="term" value="F:DNA binding"/>
    <property type="evidence" value="ECO:0007669"/>
    <property type="project" value="UniProtKB-KW"/>
</dbReference>
<accession>A0AA88GZW0</accession>
<feature type="coiled-coil region" evidence="5">
    <location>
        <begin position="392"/>
        <end position="426"/>
    </location>
</feature>
<keyword evidence="3" id="KW-0804">Transcription</keyword>
<dbReference type="Proteomes" id="UP000816034">
    <property type="component" value="Unassembled WGS sequence"/>
</dbReference>
<evidence type="ECO:0000256" key="6">
    <source>
        <dbReference type="SAM" id="MobiDB-lite"/>
    </source>
</evidence>
<evidence type="ECO:0000313" key="11">
    <source>
        <dbReference type="Proteomes" id="UP000816034"/>
    </source>
</evidence>
<dbReference type="InterPro" id="IPR009057">
    <property type="entry name" value="Homeodomain-like_sf"/>
</dbReference>
<feature type="compositionally biased region" description="Polar residues" evidence="6">
    <location>
        <begin position="237"/>
        <end position="246"/>
    </location>
</feature>
<dbReference type="InterPro" id="IPR001005">
    <property type="entry name" value="SANT/Myb"/>
</dbReference>
<protein>
    <recommendedName>
        <fullName evidence="12">Myb domain-containing protein</fullName>
    </recommendedName>
</protein>
<reference evidence="10 11" key="1">
    <citation type="journal article" date="2018" name="BMC Genomics">
        <title>The genome of Naegleria lovaniensis, the basis for a comparative approach to unravel pathogenicity factors of the human pathogenic amoeba N. fowleri.</title>
        <authorList>
            <person name="Liechti N."/>
            <person name="Schurch N."/>
            <person name="Bruggmann R."/>
            <person name="Wittwer M."/>
        </authorList>
    </citation>
    <scope>NUCLEOTIDE SEQUENCE [LARGE SCALE GENOMIC DNA]</scope>
    <source>
        <strain evidence="10 11">ATCC 30569</strain>
    </source>
</reference>
<feature type="region of interest" description="Disordered" evidence="6">
    <location>
        <begin position="194"/>
        <end position="265"/>
    </location>
</feature>
<feature type="compositionally biased region" description="Basic and acidic residues" evidence="6">
    <location>
        <begin position="491"/>
        <end position="516"/>
    </location>
</feature>
<dbReference type="AlphaFoldDB" id="A0AA88GZW0"/>
<gene>
    <name evidence="10" type="ORF">C9374_007205</name>
</gene>
<dbReference type="PROSITE" id="PS51294">
    <property type="entry name" value="HTH_MYB"/>
    <property type="match status" value="1"/>
</dbReference>
<feature type="compositionally biased region" description="Low complexity" evidence="6">
    <location>
        <begin position="66"/>
        <end position="84"/>
    </location>
</feature>
<feature type="domain" description="HTH myb-type" evidence="9">
    <location>
        <begin position="438"/>
        <end position="485"/>
    </location>
</feature>
<dbReference type="Pfam" id="PF00249">
    <property type="entry name" value="Myb_DNA-binding"/>
    <property type="match status" value="1"/>
</dbReference>
<evidence type="ECO:0000259" key="9">
    <source>
        <dbReference type="PROSITE" id="PS51294"/>
    </source>
</evidence>
<evidence type="ECO:0000259" key="8">
    <source>
        <dbReference type="PROSITE" id="PS51293"/>
    </source>
</evidence>
<dbReference type="RefSeq" id="XP_044555568.1">
    <property type="nucleotide sequence ID" value="XM_044697151.1"/>
</dbReference>
<dbReference type="PROSITE" id="PS50090">
    <property type="entry name" value="MYB_LIKE"/>
    <property type="match status" value="1"/>
</dbReference>
<feature type="region of interest" description="Disordered" evidence="6">
    <location>
        <begin position="362"/>
        <end position="381"/>
    </location>
</feature>
<evidence type="ECO:0008006" key="12">
    <source>
        <dbReference type="Google" id="ProtNLM"/>
    </source>
</evidence>
<keyword evidence="11" id="KW-1185">Reference proteome</keyword>
<dbReference type="SUPFAM" id="SSF46689">
    <property type="entry name" value="Homeodomain-like"/>
    <property type="match status" value="1"/>
</dbReference>
<feature type="compositionally biased region" description="Polar residues" evidence="6">
    <location>
        <begin position="254"/>
        <end position="265"/>
    </location>
</feature>
<dbReference type="PANTHER" id="PTHR12802">
    <property type="entry name" value="SWI/SNF COMPLEX-RELATED"/>
    <property type="match status" value="1"/>
</dbReference>
<dbReference type="PANTHER" id="PTHR12802:SF173">
    <property type="entry name" value="MYB-LIKE PROTEIN K"/>
    <property type="match status" value="1"/>
</dbReference>
<dbReference type="GeneID" id="68099659"/>
<dbReference type="PROSITE" id="PS51293">
    <property type="entry name" value="SANT"/>
    <property type="match status" value="1"/>
</dbReference>
<feature type="domain" description="Myb-like" evidence="7">
    <location>
        <begin position="430"/>
        <end position="481"/>
    </location>
</feature>
<evidence type="ECO:0000259" key="7">
    <source>
        <dbReference type="PROSITE" id="PS50090"/>
    </source>
</evidence>
<dbReference type="InterPro" id="IPR017884">
    <property type="entry name" value="SANT_dom"/>
</dbReference>
<keyword evidence="2" id="KW-0238">DNA-binding</keyword>
<feature type="compositionally biased region" description="Polar residues" evidence="6">
    <location>
        <begin position="568"/>
        <end position="588"/>
    </location>
</feature>
<feature type="region of interest" description="Disordered" evidence="6">
    <location>
        <begin position="1"/>
        <end position="46"/>
    </location>
</feature>
<feature type="compositionally biased region" description="Low complexity" evidence="6">
    <location>
        <begin position="195"/>
        <end position="236"/>
    </location>
</feature>
<evidence type="ECO:0000256" key="4">
    <source>
        <dbReference type="ARBA" id="ARBA00023242"/>
    </source>
</evidence>
<dbReference type="EMBL" id="PYSW02000002">
    <property type="protein sequence ID" value="KAG2393674.1"/>
    <property type="molecule type" value="Genomic_DNA"/>
</dbReference>
<keyword evidence="1" id="KW-0805">Transcription regulation</keyword>
<organism evidence="10 11">
    <name type="scientific">Naegleria lovaniensis</name>
    <name type="common">Amoeba</name>
    <dbReference type="NCBI Taxonomy" id="51637"/>
    <lineage>
        <taxon>Eukaryota</taxon>
        <taxon>Discoba</taxon>
        <taxon>Heterolobosea</taxon>
        <taxon>Tetramitia</taxon>
        <taxon>Eutetramitia</taxon>
        <taxon>Vahlkampfiidae</taxon>
        <taxon>Naegleria</taxon>
    </lineage>
</organism>
<evidence type="ECO:0000256" key="2">
    <source>
        <dbReference type="ARBA" id="ARBA00023125"/>
    </source>
</evidence>
<feature type="region of interest" description="Disordered" evidence="6">
    <location>
        <begin position="491"/>
        <end position="588"/>
    </location>
</feature>
<dbReference type="Gene3D" id="1.10.10.60">
    <property type="entry name" value="Homeodomain-like"/>
    <property type="match status" value="1"/>
</dbReference>
<dbReference type="SMART" id="SM00717">
    <property type="entry name" value="SANT"/>
    <property type="match status" value="1"/>
</dbReference>
<evidence type="ECO:0000313" key="10">
    <source>
        <dbReference type="EMBL" id="KAG2393674.1"/>
    </source>
</evidence>
<keyword evidence="4" id="KW-0539">Nucleus</keyword>
<dbReference type="InterPro" id="IPR017930">
    <property type="entry name" value="Myb_dom"/>
</dbReference>
<evidence type="ECO:0000256" key="3">
    <source>
        <dbReference type="ARBA" id="ARBA00023163"/>
    </source>
</evidence>
<dbReference type="NCBIfam" id="TIGR01557">
    <property type="entry name" value="myb_SHAQKYF"/>
    <property type="match status" value="1"/>
</dbReference>
<sequence>MSKHQQQQFSSSSGGSENDANGLNSTTTNGNGRGHNNSTTSTTSNRLSNVLDLRGVNDQLPDNYIQPTPSSSLHHQHHTTTTTPMISLESVMGVRSSSSGTLSENPNLYQGHINFHHSVHHDGHHILDHVDPDQFEREQQRLRQFNSHGGPGSLGLPSIPNLPQSVSAMFANSSVSHNGTNINQHANHHEVTAVGSSSTINAGSNSASSSSMMTSLRGDCSTSSMTSTSSSSQQQQALPQQRTDMTTVRKEATGNRTASQPFVPFNTGNVTSSYMQSSGHPSTKRLNNDASFQANNYLQQTPNSYSDNIQMQHQQQQSFDNALSFNNNSYFNASNNVNNNSHFNTANNVPNNNGTFYNVNTNNNQYNNSSRGNNNMQSQQQDDYSQDVILLVVEQQKRIYQLEEELQRAQDYINKLQEYVTFLESEKEKNTKKQSRYWTQEEHKLFLEGIEKYGKKDVKAIASHVGTRNATQVRTHAQKYYAKIDREQKKVREKKLEEAKKRQPNEKTSGHDDESKTKKRKKVRNDDDIESNSDSTKSPQIEEGSVSGSVMDDELSDSEKDNPVAMTQIGSRSISQQEPPTINSNTIR</sequence>
<keyword evidence="5" id="KW-0175">Coiled coil</keyword>
<name>A0AA88GZW0_NAELO</name>